<dbReference type="EMBL" id="RBNJ01000676">
    <property type="protein sequence ID" value="RUS34193.1"/>
    <property type="molecule type" value="Genomic_DNA"/>
</dbReference>
<accession>A0A433QWK2</accession>
<dbReference type="Proteomes" id="UP000274822">
    <property type="component" value="Unassembled WGS sequence"/>
</dbReference>
<reference evidence="1 2" key="1">
    <citation type="journal article" date="2018" name="New Phytol.">
        <title>Phylogenomics of Endogonaceae and evolution of mycorrhizas within Mucoromycota.</title>
        <authorList>
            <person name="Chang Y."/>
            <person name="Desiro A."/>
            <person name="Na H."/>
            <person name="Sandor L."/>
            <person name="Lipzen A."/>
            <person name="Clum A."/>
            <person name="Barry K."/>
            <person name="Grigoriev I.V."/>
            <person name="Martin F.M."/>
            <person name="Stajich J.E."/>
            <person name="Smith M.E."/>
            <person name="Bonito G."/>
            <person name="Spatafora J.W."/>
        </authorList>
    </citation>
    <scope>NUCLEOTIDE SEQUENCE [LARGE SCALE GENOMIC DNA]</scope>
    <source>
        <strain evidence="1 2">AD002</strain>
    </source>
</reference>
<name>A0A433QWK2_9FUNG</name>
<keyword evidence="2" id="KW-1185">Reference proteome</keyword>
<evidence type="ECO:0000313" key="2">
    <source>
        <dbReference type="Proteomes" id="UP000274822"/>
    </source>
</evidence>
<evidence type="ECO:0000313" key="1">
    <source>
        <dbReference type="EMBL" id="RUS34193.1"/>
    </source>
</evidence>
<sequence length="173" mass="20119">MKYAQASFRMQMTVADGTVPTRLHALIAFDPVIETLVGCSAEEFDKHLLLHPDLLYITLDHIMGLRCDVVLRDTPRVKKHAFLEPETIVDSLIPREDWLPVTHPVMMAQYWAEAGERWAVVEEPFQIDNFLGDPAFRHQKRRRKRKRIESVEDHNRGELMEVEYGMVVEEVVP</sequence>
<comment type="caution">
    <text evidence="1">The sequence shown here is derived from an EMBL/GenBank/DDBJ whole genome shotgun (WGS) entry which is preliminary data.</text>
</comment>
<protein>
    <submittedName>
        <fullName evidence="1">Uncharacterized protein</fullName>
    </submittedName>
</protein>
<dbReference type="AlphaFoldDB" id="A0A433QWK2"/>
<gene>
    <name evidence="1" type="ORF">BC938DRAFT_482001</name>
</gene>
<organism evidence="1 2">
    <name type="scientific">Jimgerdemannia flammicorona</name>
    <dbReference type="NCBI Taxonomy" id="994334"/>
    <lineage>
        <taxon>Eukaryota</taxon>
        <taxon>Fungi</taxon>
        <taxon>Fungi incertae sedis</taxon>
        <taxon>Mucoromycota</taxon>
        <taxon>Mucoromycotina</taxon>
        <taxon>Endogonomycetes</taxon>
        <taxon>Endogonales</taxon>
        <taxon>Endogonaceae</taxon>
        <taxon>Jimgerdemannia</taxon>
    </lineage>
</organism>
<proteinExistence type="predicted"/>